<evidence type="ECO:0000313" key="6">
    <source>
        <dbReference type="EMBL" id="CAD8094594.1"/>
    </source>
</evidence>
<dbReference type="SMART" id="SM00220">
    <property type="entry name" value="S_TKc"/>
    <property type="match status" value="1"/>
</dbReference>
<keyword evidence="7" id="KW-1185">Reference proteome</keyword>
<dbReference type="GO" id="GO:0005524">
    <property type="term" value="F:ATP binding"/>
    <property type="evidence" value="ECO:0007669"/>
    <property type="project" value="UniProtKB-UniRule"/>
</dbReference>
<evidence type="ECO:0000256" key="4">
    <source>
        <dbReference type="RuleBase" id="RU000304"/>
    </source>
</evidence>
<feature type="binding site" evidence="3">
    <location>
        <position position="124"/>
    </location>
    <ligand>
        <name>ATP</name>
        <dbReference type="ChEBI" id="CHEBI:30616"/>
    </ligand>
</feature>
<dbReference type="InterPro" id="IPR000719">
    <property type="entry name" value="Prot_kinase_dom"/>
</dbReference>
<dbReference type="OMA" id="ICKTKHY"/>
<evidence type="ECO:0000256" key="3">
    <source>
        <dbReference type="PROSITE-ProRule" id="PRU10141"/>
    </source>
</evidence>
<dbReference type="GO" id="GO:0005737">
    <property type="term" value="C:cytoplasm"/>
    <property type="evidence" value="ECO:0007669"/>
    <property type="project" value="TreeGrafter"/>
</dbReference>
<name>A0A8S1P1R9_PARPR</name>
<gene>
    <name evidence="6" type="ORF">PPRIM_AZ9-3.1.T0960098</name>
</gene>
<dbReference type="EMBL" id="CAJJDM010000099">
    <property type="protein sequence ID" value="CAD8094594.1"/>
    <property type="molecule type" value="Genomic_DNA"/>
</dbReference>
<evidence type="ECO:0000256" key="2">
    <source>
        <dbReference type="ARBA" id="ARBA00022840"/>
    </source>
</evidence>
<dbReference type="CDD" id="cd14014">
    <property type="entry name" value="STKc_PknB_like"/>
    <property type="match status" value="1"/>
</dbReference>
<keyword evidence="4" id="KW-0808">Transferase</keyword>
<comment type="caution">
    <text evidence="6">The sequence shown here is derived from an EMBL/GenBank/DDBJ whole genome shotgun (WGS) entry which is preliminary data.</text>
</comment>
<dbReference type="PROSITE" id="PS00108">
    <property type="entry name" value="PROTEIN_KINASE_ST"/>
    <property type="match status" value="1"/>
</dbReference>
<organism evidence="6 7">
    <name type="scientific">Paramecium primaurelia</name>
    <dbReference type="NCBI Taxonomy" id="5886"/>
    <lineage>
        <taxon>Eukaryota</taxon>
        <taxon>Sar</taxon>
        <taxon>Alveolata</taxon>
        <taxon>Ciliophora</taxon>
        <taxon>Intramacronucleata</taxon>
        <taxon>Oligohymenophorea</taxon>
        <taxon>Peniculida</taxon>
        <taxon>Parameciidae</taxon>
        <taxon>Paramecium</taxon>
    </lineage>
</organism>
<dbReference type="GO" id="GO:0005634">
    <property type="term" value="C:nucleus"/>
    <property type="evidence" value="ECO:0007669"/>
    <property type="project" value="TreeGrafter"/>
</dbReference>
<evidence type="ECO:0000256" key="1">
    <source>
        <dbReference type="ARBA" id="ARBA00022741"/>
    </source>
</evidence>
<reference evidence="6" key="1">
    <citation type="submission" date="2021-01" db="EMBL/GenBank/DDBJ databases">
        <authorList>
            <consortium name="Genoscope - CEA"/>
            <person name="William W."/>
        </authorList>
    </citation>
    <scope>NUCLEOTIDE SEQUENCE</scope>
</reference>
<keyword evidence="2 3" id="KW-0067">ATP-binding</keyword>
<keyword evidence="1 3" id="KW-0547">Nucleotide-binding</keyword>
<comment type="similarity">
    <text evidence="4">Belongs to the protein kinase superfamily.</text>
</comment>
<dbReference type="PANTHER" id="PTHR44167:SF18">
    <property type="entry name" value="PROTEIN KINASE DOMAIN-CONTAINING PROTEIN"/>
    <property type="match status" value="1"/>
</dbReference>
<protein>
    <recommendedName>
        <fullName evidence="5">Protein kinase domain-containing protein</fullName>
    </recommendedName>
</protein>
<dbReference type="InterPro" id="IPR017441">
    <property type="entry name" value="Protein_kinase_ATP_BS"/>
</dbReference>
<dbReference type="PANTHER" id="PTHR44167">
    <property type="entry name" value="OVARIAN-SPECIFIC SERINE/THREONINE-PROTEIN KINASE LOK-RELATED"/>
    <property type="match status" value="1"/>
</dbReference>
<dbReference type="InterPro" id="IPR008271">
    <property type="entry name" value="Ser/Thr_kinase_AS"/>
</dbReference>
<dbReference type="Proteomes" id="UP000688137">
    <property type="component" value="Unassembled WGS sequence"/>
</dbReference>
<accession>A0A8S1P1R9</accession>
<evidence type="ECO:0000313" key="7">
    <source>
        <dbReference type="Proteomes" id="UP000688137"/>
    </source>
</evidence>
<dbReference type="PROSITE" id="PS50011">
    <property type="entry name" value="PROTEIN_KINASE_DOM"/>
    <property type="match status" value="1"/>
</dbReference>
<dbReference type="GO" id="GO:0004674">
    <property type="term" value="F:protein serine/threonine kinase activity"/>
    <property type="evidence" value="ECO:0007669"/>
    <property type="project" value="UniProtKB-KW"/>
</dbReference>
<dbReference type="GO" id="GO:0044773">
    <property type="term" value="P:mitotic DNA damage checkpoint signaling"/>
    <property type="evidence" value="ECO:0007669"/>
    <property type="project" value="TreeGrafter"/>
</dbReference>
<feature type="domain" description="Protein kinase" evidence="5">
    <location>
        <begin position="94"/>
        <end position="341"/>
    </location>
</feature>
<evidence type="ECO:0000259" key="5">
    <source>
        <dbReference type="PROSITE" id="PS50011"/>
    </source>
</evidence>
<keyword evidence="4" id="KW-0723">Serine/threonine-protein kinase</keyword>
<dbReference type="PROSITE" id="PS00107">
    <property type="entry name" value="PROTEIN_KINASE_ATP"/>
    <property type="match status" value="1"/>
</dbReference>
<sequence length="346" mass="40888">MICKTKHYFFDHQYKVFIEEDQILIGKQKESIKYKVSFSHKMLIFWMFQQGKFTGFKILLKEKWKQFDMNHEDCLKFKKSLDGRIGYSRIESLYKFQGTVGLGSYSEVFLIQSYLDNSKYIAKKMAINSKNVFSLFNNELQALQNLKHPHIIKLKEFYMNYADCYIVTNYIEGESLAKFLRYNKKICIKEINSILKQLFEVLSYIHQNGFIHRDIKPENILYNKDHKFITLIDFGFATRIGLQEYSAGTPGYTAPELFDNVISTEKCDIFSLGCILYEIIYGKKLFQGQSLYDIQQVNMKCHYNLNLTDHPLHDLLSRMLEKDLSKRIIAKEGLNLLLQFEQNIQI</sequence>
<dbReference type="Pfam" id="PF00069">
    <property type="entry name" value="Pkinase"/>
    <property type="match status" value="1"/>
</dbReference>
<keyword evidence="4" id="KW-0418">Kinase</keyword>
<dbReference type="AlphaFoldDB" id="A0A8S1P1R9"/>
<proteinExistence type="inferred from homology"/>